<dbReference type="InterPro" id="IPR052744">
    <property type="entry name" value="GPAT/DAPAT"/>
</dbReference>
<keyword evidence="3" id="KW-0012">Acyltransferase</keyword>
<comment type="caution">
    <text evidence="3">The sequence shown here is derived from an EMBL/GenBank/DDBJ whole genome shotgun (WGS) entry which is preliminary data.</text>
</comment>
<feature type="transmembrane region" description="Helical" evidence="1">
    <location>
        <begin position="296"/>
        <end position="317"/>
    </location>
</feature>
<feature type="transmembrane region" description="Helical" evidence="1">
    <location>
        <begin position="264"/>
        <end position="284"/>
    </location>
</feature>
<dbReference type="Proteomes" id="UP001610100">
    <property type="component" value="Unassembled WGS sequence"/>
</dbReference>
<accession>A0ABW7MZ76</accession>
<protein>
    <submittedName>
        <fullName evidence="3">1-acyl-sn-glycerol-3-phosphate acyltransferase</fullName>
    </submittedName>
</protein>
<evidence type="ECO:0000313" key="3">
    <source>
        <dbReference type="EMBL" id="MFH6771959.1"/>
    </source>
</evidence>
<evidence type="ECO:0000313" key="4">
    <source>
        <dbReference type="Proteomes" id="UP001610100"/>
    </source>
</evidence>
<dbReference type="GO" id="GO:0016746">
    <property type="term" value="F:acyltransferase activity"/>
    <property type="evidence" value="ECO:0007669"/>
    <property type="project" value="UniProtKB-KW"/>
</dbReference>
<dbReference type="PANTHER" id="PTHR31605:SF0">
    <property type="entry name" value="GLYCEROL-3-PHOSPHATE O-ACYLTRANSFERASE 1"/>
    <property type="match status" value="1"/>
</dbReference>
<dbReference type="PANTHER" id="PTHR31605">
    <property type="entry name" value="GLYCEROL-3-PHOSPHATE O-ACYLTRANSFERASE 1"/>
    <property type="match status" value="1"/>
</dbReference>
<dbReference type="SUPFAM" id="SSF69593">
    <property type="entry name" value="Glycerol-3-phosphate (1)-acyltransferase"/>
    <property type="match status" value="1"/>
</dbReference>
<keyword evidence="1" id="KW-1133">Transmembrane helix</keyword>
<gene>
    <name evidence="3" type="ORF">V8G58_08445</name>
</gene>
<organism evidence="3 4">
    <name type="scientific">Gaetbulibacter aestuarii</name>
    <dbReference type="NCBI Taxonomy" id="1502358"/>
    <lineage>
        <taxon>Bacteria</taxon>
        <taxon>Pseudomonadati</taxon>
        <taxon>Bacteroidota</taxon>
        <taxon>Flavobacteriia</taxon>
        <taxon>Flavobacteriales</taxon>
        <taxon>Flavobacteriaceae</taxon>
        <taxon>Gaetbulibacter</taxon>
    </lineage>
</organism>
<reference evidence="3 4" key="1">
    <citation type="submission" date="2024-02" db="EMBL/GenBank/DDBJ databases">
        <title>A Gaetbulibacter species isolated from tidal flats and genomic insights of their niches.</title>
        <authorList>
            <person name="Ye Y."/>
        </authorList>
    </citation>
    <scope>NUCLEOTIDE SEQUENCE [LARGE SCALE GENOMIC DNA]</scope>
    <source>
        <strain evidence="3 4">KYW382</strain>
    </source>
</reference>
<dbReference type="EMBL" id="JBAWKB010000002">
    <property type="protein sequence ID" value="MFH6771959.1"/>
    <property type="molecule type" value="Genomic_DNA"/>
</dbReference>
<sequence>MKTLWLHSVRLYLKLALFFYYKKIEVVKKGDIPANEPLMFLGNHQNALLDALLIAVSTKRFCYFLTRASVFQNKIATRALKSLQLIPIYRIRDGWSNLSNNAAIFENCTELLHNNEAIALFPEGNHNLNRTVRPLSKGFTRIIFETLERYPETDIKMIPVGVNYQKATAFGDSAAIFFGASFEAKSIISEDKNKSVLDLKVKVHEELINLTTHIPPDSYDTTLKILEKHRISYLNPKHVNDVISTNRITSEIKTVKKSFFIKHVFKWLLAMLLFGPYLVWHLLVKPKVASPEFIGTFRFAIGISLVPVWIIFGIILLTVYFNLAVGLLFFLVILTLDLLTVKI</sequence>
<keyword evidence="1" id="KW-0472">Membrane</keyword>
<dbReference type="SMART" id="SM00563">
    <property type="entry name" value="PlsC"/>
    <property type="match status" value="1"/>
</dbReference>
<feature type="domain" description="Phospholipid/glycerol acyltransferase" evidence="2">
    <location>
        <begin position="38"/>
        <end position="165"/>
    </location>
</feature>
<name>A0ABW7MZ76_9FLAO</name>
<keyword evidence="1" id="KW-0812">Transmembrane</keyword>
<keyword evidence="3" id="KW-0808">Transferase</keyword>
<feature type="transmembrane region" description="Helical" evidence="1">
    <location>
        <begin position="323"/>
        <end position="341"/>
    </location>
</feature>
<proteinExistence type="predicted"/>
<dbReference type="Pfam" id="PF01553">
    <property type="entry name" value="Acyltransferase"/>
    <property type="match status" value="1"/>
</dbReference>
<dbReference type="RefSeq" id="WP_344741186.1">
    <property type="nucleotide sequence ID" value="NZ_BAABAY010000002.1"/>
</dbReference>
<evidence type="ECO:0000256" key="1">
    <source>
        <dbReference type="SAM" id="Phobius"/>
    </source>
</evidence>
<evidence type="ECO:0000259" key="2">
    <source>
        <dbReference type="SMART" id="SM00563"/>
    </source>
</evidence>
<keyword evidence="4" id="KW-1185">Reference proteome</keyword>
<dbReference type="InterPro" id="IPR002123">
    <property type="entry name" value="Plipid/glycerol_acylTrfase"/>
</dbReference>